<dbReference type="InterPro" id="IPR018958">
    <property type="entry name" value="Knr4/Smi1-like_dom"/>
</dbReference>
<dbReference type="Proteomes" id="UP000518605">
    <property type="component" value="Unassembled WGS sequence"/>
</dbReference>
<name>A0A7W5CC90_9BACL</name>
<dbReference type="InterPro" id="IPR037883">
    <property type="entry name" value="Knr4/Smi1-like_sf"/>
</dbReference>
<evidence type="ECO:0000259" key="1">
    <source>
        <dbReference type="SMART" id="SM00860"/>
    </source>
</evidence>
<dbReference type="AlphaFoldDB" id="A0A7W5CC90"/>
<protein>
    <recommendedName>
        <fullName evidence="1">Knr4/Smi1-like domain-containing protein</fullName>
    </recommendedName>
</protein>
<dbReference type="EMBL" id="JACHXW010000021">
    <property type="protein sequence ID" value="MBB3155043.1"/>
    <property type="molecule type" value="Genomic_DNA"/>
</dbReference>
<evidence type="ECO:0000313" key="2">
    <source>
        <dbReference type="EMBL" id="MBB3155043.1"/>
    </source>
</evidence>
<dbReference type="RefSeq" id="WP_183569371.1">
    <property type="nucleotide sequence ID" value="NZ_CBCSLB010000020.1"/>
</dbReference>
<proteinExistence type="predicted"/>
<comment type="caution">
    <text evidence="2">The sequence shown here is derived from an EMBL/GenBank/DDBJ whole genome shotgun (WGS) entry which is preliminary data.</text>
</comment>
<gene>
    <name evidence="2" type="ORF">FHS16_005150</name>
</gene>
<feature type="domain" description="Knr4/Smi1-like" evidence="1">
    <location>
        <begin position="15"/>
        <end position="145"/>
    </location>
</feature>
<dbReference type="SMART" id="SM00860">
    <property type="entry name" value="SMI1_KNR4"/>
    <property type="match status" value="1"/>
</dbReference>
<accession>A0A7W5CC90</accession>
<keyword evidence="3" id="KW-1185">Reference proteome</keyword>
<organism evidence="2 3">
    <name type="scientific">Paenibacillus endophyticus</name>
    <dbReference type="NCBI Taxonomy" id="1294268"/>
    <lineage>
        <taxon>Bacteria</taxon>
        <taxon>Bacillati</taxon>
        <taxon>Bacillota</taxon>
        <taxon>Bacilli</taxon>
        <taxon>Bacillales</taxon>
        <taxon>Paenibacillaceae</taxon>
        <taxon>Paenibacillus</taxon>
    </lineage>
</organism>
<evidence type="ECO:0000313" key="3">
    <source>
        <dbReference type="Proteomes" id="UP000518605"/>
    </source>
</evidence>
<dbReference type="Pfam" id="PF14568">
    <property type="entry name" value="SUKH_6"/>
    <property type="match status" value="1"/>
</dbReference>
<dbReference type="Gene3D" id="3.40.1580.10">
    <property type="entry name" value="SMI1/KNR4-like"/>
    <property type="match status" value="1"/>
</dbReference>
<sequence length="148" mass="17058">MDQSNELMWILKKGKLSREVVSHVESELDISFPTDYVDCVMQNNGGQPVPDTFNFQERTGAVFNSLIHLNIGESRNIVDVYNNLKLRLPKKIYPFADDPFGNYLCFDYREGKAPVIVFWDHEKASIHEESSISFVSSSFNELLDNLYE</sequence>
<reference evidence="2 3" key="1">
    <citation type="submission" date="2020-08" db="EMBL/GenBank/DDBJ databases">
        <title>Genomic Encyclopedia of Type Strains, Phase III (KMG-III): the genomes of soil and plant-associated and newly described type strains.</title>
        <authorList>
            <person name="Whitman W."/>
        </authorList>
    </citation>
    <scope>NUCLEOTIDE SEQUENCE [LARGE SCALE GENOMIC DNA]</scope>
    <source>
        <strain evidence="2 3">CECT 8234</strain>
    </source>
</reference>
<dbReference type="SUPFAM" id="SSF160631">
    <property type="entry name" value="SMI1/KNR4-like"/>
    <property type="match status" value="1"/>
</dbReference>